<comment type="caution">
    <text evidence="2">The sequence shown here is derived from an EMBL/GenBank/DDBJ whole genome shotgun (WGS) entry which is preliminary data.</text>
</comment>
<keyword evidence="3" id="KW-1185">Reference proteome</keyword>
<accession>A0A2T2YDK5</accession>
<dbReference type="Pfam" id="PF04940">
    <property type="entry name" value="BLUF"/>
    <property type="match status" value="1"/>
</dbReference>
<name>A0A2T2YDK5_9BACT</name>
<dbReference type="InterPro" id="IPR036046">
    <property type="entry name" value="Acylphosphatase-like_dom_sf"/>
</dbReference>
<sequence>MYYIVYLSTAAQLMSDEELKEILVVSNANNRALNVTGMLLYHEGSIVQVIEGEEQTVKALYTKIERDSRHRGIIKLSEGQLEQRNFPDWSMGFRTISAPEFAQLAGYQNVNNKTLLKQPSGQQDHNVLIILRTFYQTNIARF</sequence>
<dbReference type="GO" id="GO:0071949">
    <property type="term" value="F:FAD binding"/>
    <property type="evidence" value="ECO:0007669"/>
    <property type="project" value="InterPro"/>
</dbReference>
<dbReference type="SUPFAM" id="SSF54975">
    <property type="entry name" value="Acylphosphatase/BLUF domain-like"/>
    <property type="match status" value="1"/>
</dbReference>
<reference evidence="2 3" key="1">
    <citation type="submission" date="2018-03" db="EMBL/GenBank/DDBJ databases">
        <title>Adhaeribacter sp. HMF7605 Genome sequencing and assembly.</title>
        <authorList>
            <person name="Kang H."/>
            <person name="Kang J."/>
            <person name="Cha I."/>
            <person name="Kim H."/>
            <person name="Joh K."/>
        </authorList>
    </citation>
    <scope>NUCLEOTIDE SEQUENCE [LARGE SCALE GENOMIC DNA]</scope>
    <source>
        <strain evidence="2 3">HMF7605</strain>
    </source>
</reference>
<evidence type="ECO:0000313" key="3">
    <source>
        <dbReference type="Proteomes" id="UP000240357"/>
    </source>
</evidence>
<dbReference type="AlphaFoldDB" id="A0A2T2YDK5"/>
<dbReference type="SMART" id="SM01034">
    <property type="entry name" value="BLUF"/>
    <property type="match status" value="1"/>
</dbReference>
<proteinExistence type="predicted"/>
<dbReference type="InterPro" id="IPR007024">
    <property type="entry name" value="BLUF_domain"/>
</dbReference>
<dbReference type="EMBL" id="PYFT01000001">
    <property type="protein sequence ID" value="PSR53586.1"/>
    <property type="molecule type" value="Genomic_DNA"/>
</dbReference>
<dbReference type="RefSeq" id="WP_106928359.1">
    <property type="nucleotide sequence ID" value="NZ_PYFT01000001.1"/>
</dbReference>
<dbReference type="Gene3D" id="3.30.70.100">
    <property type="match status" value="1"/>
</dbReference>
<dbReference type="PROSITE" id="PS50925">
    <property type="entry name" value="BLUF"/>
    <property type="match status" value="1"/>
</dbReference>
<dbReference type="OrthoDB" id="1122028at2"/>
<evidence type="ECO:0000313" key="2">
    <source>
        <dbReference type="EMBL" id="PSR53586.1"/>
    </source>
</evidence>
<dbReference type="Proteomes" id="UP000240357">
    <property type="component" value="Unassembled WGS sequence"/>
</dbReference>
<protein>
    <submittedName>
        <fullName evidence="2">Blue light sensor protein</fullName>
    </submittedName>
</protein>
<organism evidence="2 3">
    <name type="scientific">Adhaeribacter arboris</name>
    <dbReference type="NCBI Taxonomy" id="2072846"/>
    <lineage>
        <taxon>Bacteria</taxon>
        <taxon>Pseudomonadati</taxon>
        <taxon>Bacteroidota</taxon>
        <taxon>Cytophagia</taxon>
        <taxon>Cytophagales</taxon>
        <taxon>Hymenobacteraceae</taxon>
        <taxon>Adhaeribacter</taxon>
    </lineage>
</organism>
<gene>
    <name evidence="2" type="ORF">AHMF7605_08625</name>
</gene>
<feature type="domain" description="BLUF" evidence="1">
    <location>
        <begin position="1"/>
        <end position="92"/>
    </location>
</feature>
<evidence type="ECO:0000259" key="1">
    <source>
        <dbReference type="PROSITE" id="PS50925"/>
    </source>
</evidence>
<dbReference type="GO" id="GO:0009882">
    <property type="term" value="F:blue light photoreceptor activity"/>
    <property type="evidence" value="ECO:0007669"/>
    <property type="project" value="InterPro"/>
</dbReference>